<dbReference type="PROSITE" id="PS51257">
    <property type="entry name" value="PROKAR_LIPOPROTEIN"/>
    <property type="match status" value="1"/>
</dbReference>
<dbReference type="NCBIfam" id="TIGR01904">
    <property type="entry name" value="GSu_C4xC__C2xCH"/>
    <property type="match status" value="1"/>
</dbReference>
<organism evidence="1 2">
    <name type="scientific">Geomonas silvestris</name>
    <dbReference type="NCBI Taxonomy" id="2740184"/>
    <lineage>
        <taxon>Bacteria</taxon>
        <taxon>Pseudomonadati</taxon>
        <taxon>Thermodesulfobacteriota</taxon>
        <taxon>Desulfuromonadia</taxon>
        <taxon>Geobacterales</taxon>
        <taxon>Geobacteraceae</taxon>
        <taxon>Geomonas</taxon>
    </lineage>
</organism>
<accession>A0A6V8MKR3</accession>
<reference evidence="2" key="1">
    <citation type="submission" date="2020-06" db="EMBL/GenBank/DDBJ databases">
        <title>Draft genomic sequence of Geomonas sp. Red330.</title>
        <authorList>
            <person name="Itoh H."/>
            <person name="Zhenxing X."/>
            <person name="Ushijima N."/>
            <person name="Masuda Y."/>
            <person name="Shiratori Y."/>
            <person name="Senoo K."/>
        </authorList>
    </citation>
    <scope>NUCLEOTIDE SEQUENCE [LARGE SCALE GENOMIC DNA]</scope>
    <source>
        <strain evidence="2">Red330</strain>
    </source>
</reference>
<evidence type="ECO:0000313" key="1">
    <source>
        <dbReference type="EMBL" id="GFO60562.1"/>
    </source>
</evidence>
<name>A0A6V8MKR3_9BACT</name>
<dbReference type="SUPFAM" id="SSF48695">
    <property type="entry name" value="Multiheme cytochromes"/>
    <property type="match status" value="2"/>
</dbReference>
<dbReference type="Proteomes" id="UP000556026">
    <property type="component" value="Unassembled WGS sequence"/>
</dbReference>
<dbReference type="InterPro" id="IPR010176">
    <property type="entry name" value="C4xCH_C2xCH_motif_GEOSU"/>
</dbReference>
<dbReference type="InterPro" id="IPR036280">
    <property type="entry name" value="Multihaem_cyt_sf"/>
</dbReference>
<comment type="caution">
    <text evidence="1">The sequence shown here is derived from an EMBL/GenBank/DDBJ whole genome shotgun (WGS) entry which is preliminary data.</text>
</comment>
<dbReference type="AlphaFoldDB" id="A0A6V8MKR3"/>
<gene>
    <name evidence="1" type="ORF">GMST_28870</name>
</gene>
<keyword evidence="2" id="KW-1185">Reference proteome</keyword>
<protein>
    <submittedName>
        <fullName evidence="1">Uncharacterized protein</fullName>
    </submittedName>
</protein>
<dbReference type="EMBL" id="BLXX01000009">
    <property type="protein sequence ID" value="GFO60562.1"/>
    <property type="molecule type" value="Genomic_DNA"/>
</dbReference>
<sequence>MRSLPPIGEVPDMRSWIKNITLLCLAGALCACSNGNGNSATGLVDNSGKHAANWLEQHWSVAANLKGTLPGDAAAKVAATGTPCAQCHGKDLLGGISKVSCFSAQLPNGMQCHSTKIGHPDGWGSNAMFHGKLGAMAPGGFAFCERCHSLGTQAAAGKTQTSCSTNNPSCHNSGAPHPAKPWITGNIDHGLASSTNAAVCAQCHANGSNFRWGIMTSTKASGSPDAPTPDCYNNTMCHGGQVTPPDGHQTGSAYLASGQHGPDAAGYSTGHVGQGLAECAKCHADRTTGLFNVQLTGATGFANGCETCHTKQHVPHPLPWLSNRTASEMIPGGVPNQTSHSRTAGGNVGNDCTGCHGTALDGGAGAKYNAPNCMSSSLDGVKCHFQSLANANKRSGCVSCHDGVTQVTDSAHAYTVTLSAFTNNKPTSGIHAVHTDGAKIPGLGCGACHSGGGADPVTLLGNARHADGFFDISSASYWAKGASFSYDRSTKTCSNVRCHGGATPKWDGSTSIDVAVNCDACHQAGPVGVPYTPQFNSYYSGQHDFHLNPANQAFFPGLALVTCQSCHTLTAEQHFRFLAVPTFPTTNGYRPIDTVNLTAFGGVLDKTAKTCANVSCHNSPNAKAW</sequence>
<evidence type="ECO:0000313" key="2">
    <source>
        <dbReference type="Proteomes" id="UP000556026"/>
    </source>
</evidence>
<proteinExistence type="predicted"/>